<dbReference type="CDD" id="cd16936">
    <property type="entry name" value="HATPase_RsbW-like"/>
    <property type="match status" value="1"/>
</dbReference>
<dbReference type="GO" id="GO:0005524">
    <property type="term" value="F:ATP binding"/>
    <property type="evidence" value="ECO:0007669"/>
    <property type="project" value="UniProtKB-KW"/>
</dbReference>
<evidence type="ECO:0000313" key="4">
    <source>
        <dbReference type="Proteomes" id="UP001634747"/>
    </source>
</evidence>
<dbReference type="RefSeq" id="WP_344687139.1">
    <property type="nucleotide sequence ID" value="NZ_BAABBH010000001.1"/>
</dbReference>
<protein>
    <submittedName>
        <fullName evidence="3">ATP-binding protein</fullName>
    </submittedName>
</protein>
<keyword evidence="1" id="KW-0723">Serine/threonine-protein kinase</keyword>
<dbReference type="InterPro" id="IPR050267">
    <property type="entry name" value="Anti-sigma-factor_SerPK"/>
</dbReference>
<dbReference type="SUPFAM" id="SSF55874">
    <property type="entry name" value="ATPase domain of HSP90 chaperone/DNA topoisomerase II/histidine kinase"/>
    <property type="match status" value="1"/>
</dbReference>
<accession>A0ABW9KEX1</accession>
<organism evidence="3 4">
    <name type="scientific">Terriglobus aquaticus</name>
    <dbReference type="NCBI Taxonomy" id="940139"/>
    <lineage>
        <taxon>Bacteria</taxon>
        <taxon>Pseudomonadati</taxon>
        <taxon>Acidobacteriota</taxon>
        <taxon>Terriglobia</taxon>
        <taxon>Terriglobales</taxon>
        <taxon>Acidobacteriaceae</taxon>
        <taxon>Terriglobus</taxon>
    </lineage>
</organism>
<reference evidence="3 4" key="1">
    <citation type="submission" date="2024-12" db="EMBL/GenBank/DDBJ databases">
        <authorList>
            <person name="Lee Y."/>
        </authorList>
    </citation>
    <scope>NUCLEOTIDE SEQUENCE [LARGE SCALE GENOMIC DNA]</scope>
    <source>
        <strain evidence="3 4">03SUJ4</strain>
    </source>
</reference>
<dbReference type="EMBL" id="JBJYXY010000001">
    <property type="protein sequence ID" value="MFN2974151.1"/>
    <property type="molecule type" value="Genomic_DNA"/>
</dbReference>
<keyword evidence="3" id="KW-0067">ATP-binding</keyword>
<gene>
    <name evidence="3" type="ORF">ACK2TP_00095</name>
</gene>
<keyword evidence="1" id="KW-0418">Kinase</keyword>
<dbReference type="PANTHER" id="PTHR35526">
    <property type="entry name" value="ANTI-SIGMA-F FACTOR RSBW-RELATED"/>
    <property type="match status" value="1"/>
</dbReference>
<keyword evidence="3" id="KW-0547">Nucleotide-binding</keyword>
<dbReference type="Gene3D" id="3.30.565.10">
    <property type="entry name" value="Histidine kinase-like ATPase, C-terminal domain"/>
    <property type="match status" value="1"/>
</dbReference>
<evidence type="ECO:0000313" key="3">
    <source>
        <dbReference type="EMBL" id="MFN2974151.1"/>
    </source>
</evidence>
<dbReference type="PANTHER" id="PTHR35526:SF3">
    <property type="entry name" value="ANTI-SIGMA-F FACTOR RSBW"/>
    <property type="match status" value="1"/>
</dbReference>
<dbReference type="Pfam" id="PF13581">
    <property type="entry name" value="HATPase_c_2"/>
    <property type="match status" value="1"/>
</dbReference>
<dbReference type="InterPro" id="IPR036890">
    <property type="entry name" value="HATPase_C_sf"/>
</dbReference>
<keyword evidence="1" id="KW-0808">Transferase</keyword>
<comment type="caution">
    <text evidence="3">The sequence shown here is derived from an EMBL/GenBank/DDBJ whole genome shotgun (WGS) entry which is preliminary data.</text>
</comment>
<name>A0ABW9KEX1_9BACT</name>
<dbReference type="InterPro" id="IPR003594">
    <property type="entry name" value="HATPase_dom"/>
</dbReference>
<feature type="domain" description="Histidine kinase/HSP90-like ATPase" evidence="2">
    <location>
        <begin position="19"/>
        <end position="142"/>
    </location>
</feature>
<sequence length="145" mass="15803">MDNSAGMEATIHHALLTLASSLEGVDAVEQLARSFALLAGFDEHVVSDIALATREATVNAIIHGNQQHPGKAISAELDLTAEELVIRITDQGEGFQPEEVPDPLHEDNLLRSSGRGVFLMRQTMDDVHFSKHNTGSTITLRKHRT</sequence>
<evidence type="ECO:0000259" key="2">
    <source>
        <dbReference type="Pfam" id="PF13581"/>
    </source>
</evidence>
<dbReference type="Proteomes" id="UP001634747">
    <property type="component" value="Unassembled WGS sequence"/>
</dbReference>
<evidence type="ECO:0000256" key="1">
    <source>
        <dbReference type="ARBA" id="ARBA00022527"/>
    </source>
</evidence>
<keyword evidence="4" id="KW-1185">Reference proteome</keyword>
<proteinExistence type="predicted"/>